<keyword evidence="3" id="KW-1185">Reference proteome</keyword>
<dbReference type="SUPFAM" id="SSF48403">
    <property type="entry name" value="Ankyrin repeat"/>
    <property type="match status" value="1"/>
</dbReference>
<protein>
    <submittedName>
        <fullName evidence="2">Ankyrin repeat protein</fullName>
    </submittedName>
</protein>
<dbReference type="InterPro" id="IPR002110">
    <property type="entry name" value="Ankyrin_rpt"/>
</dbReference>
<name>A0ABP2T2A0_9LEPT</name>
<sequence>MSEMLTQAILKGDILEIRKFLETGNSFENVQVVDPKGFGRSPLQFAAIAEADYGGSSEVTKIIFENSSEPKQAEALFFFASEDNYLAYTKVLLKAGIQPDVSEQNQTPLQLAVGNHNLKTTYWLLAYGADSQKKGKYGSAIEIANSGSVYEEILKSAIEGKVKSPYYFLDLERIKEILRSWTNSIQLFSAQHNDQKFYVFGIDVGRLVANTEEAFQKTLQYYVKNYGDQYKSQEKIQHLRYSSGDFSFSIPIVKAANTDVEVVGLDFSFLEPQKDEDRTEKELLRDGLVFNRDFIFKHTKVSDDFKIFAFGHIY</sequence>
<dbReference type="Proteomes" id="UP000012099">
    <property type="component" value="Unassembled WGS sequence"/>
</dbReference>
<dbReference type="Pfam" id="PF12796">
    <property type="entry name" value="Ank_2"/>
    <property type="match status" value="1"/>
</dbReference>
<keyword evidence="1" id="KW-0040">ANK repeat</keyword>
<gene>
    <name evidence="2" type="ORF">LEP1GSC035_0594</name>
</gene>
<evidence type="ECO:0000313" key="2">
    <source>
        <dbReference type="EMBL" id="EMM98331.1"/>
    </source>
</evidence>
<evidence type="ECO:0000313" key="3">
    <source>
        <dbReference type="Proteomes" id="UP000012099"/>
    </source>
</evidence>
<dbReference type="Gene3D" id="1.25.40.20">
    <property type="entry name" value="Ankyrin repeat-containing domain"/>
    <property type="match status" value="1"/>
</dbReference>
<dbReference type="PROSITE" id="PS50088">
    <property type="entry name" value="ANK_REPEAT"/>
    <property type="match status" value="1"/>
</dbReference>
<feature type="repeat" description="ANK" evidence="1">
    <location>
        <begin position="104"/>
        <end position="136"/>
    </location>
</feature>
<dbReference type="EMBL" id="AHMH02000159">
    <property type="protein sequence ID" value="EMM98331.1"/>
    <property type="molecule type" value="Genomic_DNA"/>
</dbReference>
<proteinExistence type="predicted"/>
<organism evidence="2 3">
    <name type="scientific">Leptospira noguchii str. 2007001578</name>
    <dbReference type="NCBI Taxonomy" id="1049974"/>
    <lineage>
        <taxon>Bacteria</taxon>
        <taxon>Pseudomonadati</taxon>
        <taxon>Spirochaetota</taxon>
        <taxon>Spirochaetia</taxon>
        <taxon>Leptospirales</taxon>
        <taxon>Leptospiraceae</taxon>
        <taxon>Leptospira</taxon>
    </lineage>
</organism>
<comment type="caution">
    <text evidence="2">The sequence shown here is derived from an EMBL/GenBank/DDBJ whole genome shotgun (WGS) entry which is preliminary data.</text>
</comment>
<dbReference type="InterPro" id="IPR036770">
    <property type="entry name" value="Ankyrin_rpt-contain_sf"/>
</dbReference>
<evidence type="ECO:0000256" key="1">
    <source>
        <dbReference type="PROSITE-ProRule" id="PRU00023"/>
    </source>
</evidence>
<dbReference type="RefSeq" id="WP_004434193.1">
    <property type="nucleotide sequence ID" value="NZ_AHMH02000159.1"/>
</dbReference>
<reference evidence="2 3" key="1">
    <citation type="submission" date="2013-01" db="EMBL/GenBank/DDBJ databases">
        <authorList>
            <person name="Harkins D.M."/>
            <person name="Durkin A.S."/>
            <person name="Brinkac L.M."/>
            <person name="Haft D.H."/>
            <person name="Selengut J.D."/>
            <person name="Sanka R."/>
            <person name="DePew J."/>
            <person name="Purushe J."/>
            <person name="Whelen A.C."/>
            <person name="Vinetz J.M."/>
            <person name="Sutton G.G."/>
            <person name="Nierman W.C."/>
            <person name="Fouts D.E."/>
        </authorList>
    </citation>
    <scope>NUCLEOTIDE SEQUENCE [LARGE SCALE GENOMIC DNA]</scope>
    <source>
        <strain evidence="2 3">2007001578</strain>
    </source>
</reference>
<accession>A0ABP2T2A0</accession>